<dbReference type="EMBL" id="CABPRJ010000012">
    <property type="protein sequence ID" value="VVC25362.1"/>
    <property type="molecule type" value="Genomic_DNA"/>
</dbReference>
<gene>
    <name evidence="2" type="ORF">CINCED_3A022618</name>
</gene>
<feature type="region of interest" description="Disordered" evidence="1">
    <location>
        <begin position="29"/>
        <end position="53"/>
    </location>
</feature>
<keyword evidence="3" id="KW-1185">Reference proteome</keyword>
<name>A0A5E4LZV1_9HEMI</name>
<evidence type="ECO:0000313" key="2">
    <source>
        <dbReference type="EMBL" id="VVC25362.1"/>
    </source>
</evidence>
<accession>A0A5E4LZV1</accession>
<organism evidence="2 3">
    <name type="scientific">Cinara cedri</name>
    <dbReference type="NCBI Taxonomy" id="506608"/>
    <lineage>
        <taxon>Eukaryota</taxon>
        <taxon>Metazoa</taxon>
        <taxon>Ecdysozoa</taxon>
        <taxon>Arthropoda</taxon>
        <taxon>Hexapoda</taxon>
        <taxon>Insecta</taxon>
        <taxon>Pterygota</taxon>
        <taxon>Neoptera</taxon>
        <taxon>Paraneoptera</taxon>
        <taxon>Hemiptera</taxon>
        <taxon>Sternorrhyncha</taxon>
        <taxon>Aphidomorpha</taxon>
        <taxon>Aphidoidea</taxon>
        <taxon>Aphididae</taxon>
        <taxon>Lachninae</taxon>
        <taxon>Cinara</taxon>
    </lineage>
</organism>
<protein>
    <submittedName>
        <fullName evidence="2">Uncharacterized protein</fullName>
    </submittedName>
</protein>
<reference evidence="2 3" key="1">
    <citation type="submission" date="2019-08" db="EMBL/GenBank/DDBJ databases">
        <authorList>
            <person name="Alioto T."/>
            <person name="Alioto T."/>
            <person name="Gomez Garrido J."/>
        </authorList>
    </citation>
    <scope>NUCLEOTIDE SEQUENCE [LARGE SCALE GENOMIC DNA]</scope>
</reference>
<dbReference type="Proteomes" id="UP000325440">
    <property type="component" value="Unassembled WGS sequence"/>
</dbReference>
<evidence type="ECO:0000256" key="1">
    <source>
        <dbReference type="SAM" id="MobiDB-lite"/>
    </source>
</evidence>
<feature type="compositionally biased region" description="Basic and acidic residues" evidence="1">
    <location>
        <begin position="29"/>
        <end position="40"/>
    </location>
</feature>
<proteinExistence type="predicted"/>
<evidence type="ECO:0000313" key="3">
    <source>
        <dbReference type="Proteomes" id="UP000325440"/>
    </source>
</evidence>
<dbReference type="AlphaFoldDB" id="A0A5E4LZV1"/>
<sequence length="53" mass="6218">MYNNYYNSSGRVRDDLKLLEIRDGEQLAKDRKARATEMRSESGNWLKRPGISQ</sequence>